<sequence length="223" mass="24334">MAEKRGIMATVTQSGDTASDGRGAAIASEGKQPRTARGQRTLRAILDAAAAEFGEKGFHDGSISGITRRAGVALGSFYTYFDSKDEVFRALVRDMSDQVREHVAPAIRAAPEQIAAERAGLQTFIEFVRSHKEIYRIIDESEFVDPESFRLHYATTADRIAARLKAAAERGEVRADVSEVHAWAIMGMNVFLGLRYGVWGEELTPEAVADTVATMLARGLARD</sequence>
<evidence type="ECO:0000259" key="4">
    <source>
        <dbReference type="PROSITE" id="PS50977"/>
    </source>
</evidence>
<dbReference type="Gene3D" id="1.10.10.60">
    <property type="entry name" value="Homeodomain-like"/>
    <property type="match status" value="1"/>
</dbReference>
<dbReference type="PROSITE" id="PS50977">
    <property type="entry name" value="HTH_TETR_2"/>
    <property type="match status" value="1"/>
</dbReference>
<dbReference type="PROSITE" id="PS01081">
    <property type="entry name" value="HTH_TETR_1"/>
    <property type="match status" value="1"/>
</dbReference>
<dbReference type="SUPFAM" id="SSF48498">
    <property type="entry name" value="Tetracyclin repressor-like, C-terminal domain"/>
    <property type="match status" value="1"/>
</dbReference>
<reference evidence="5" key="1">
    <citation type="submission" date="2022-05" db="EMBL/GenBank/DDBJ databases">
        <title>Sphingomonas sp. strain MG17 Genome sequencing and assembly.</title>
        <authorList>
            <person name="Kim I."/>
        </authorList>
    </citation>
    <scope>NUCLEOTIDE SEQUENCE</scope>
    <source>
        <strain evidence="5">MG17</strain>
    </source>
</reference>
<organism evidence="5 6">
    <name type="scientific">Sphingomonas tagetis</name>
    <dbReference type="NCBI Taxonomy" id="2949092"/>
    <lineage>
        <taxon>Bacteria</taxon>
        <taxon>Pseudomonadati</taxon>
        <taxon>Pseudomonadota</taxon>
        <taxon>Alphaproteobacteria</taxon>
        <taxon>Sphingomonadales</taxon>
        <taxon>Sphingomonadaceae</taxon>
        <taxon>Sphingomonas</taxon>
    </lineage>
</organism>
<evidence type="ECO:0000313" key="5">
    <source>
        <dbReference type="EMBL" id="MCP3731633.1"/>
    </source>
</evidence>
<dbReference type="InterPro" id="IPR036271">
    <property type="entry name" value="Tet_transcr_reg_TetR-rel_C_sf"/>
</dbReference>
<dbReference type="InterPro" id="IPR050624">
    <property type="entry name" value="HTH-type_Tx_Regulator"/>
</dbReference>
<dbReference type="RefSeq" id="WP_254294390.1">
    <property type="nucleotide sequence ID" value="NZ_JAMLDX010000011.1"/>
</dbReference>
<dbReference type="PRINTS" id="PR00455">
    <property type="entry name" value="HTHTETR"/>
</dbReference>
<protein>
    <submittedName>
        <fullName evidence="5">TetR/AcrR family transcriptional regulator</fullName>
    </submittedName>
</protein>
<feature type="DNA-binding region" description="H-T-H motif" evidence="2">
    <location>
        <begin position="62"/>
        <end position="81"/>
    </location>
</feature>
<dbReference type="Pfam" id="PF00440">
    <property type="entry name" value="TetR_N"/>
    <property type="match status" value="1"/>
</dbReference>
<evidence type="ECO:0000256" key="3">
    <source>
        <dbReference type="SAM" id="MobiDB-lite"/>
    </source>
</evidence>
<dbReference type="AlphaFoldDB" id="A0A9X2HIT0"/>
<evidence type="ECO:0000313" key="6">
    <source>
        <dbReference type="Proteomes" id="UP001139451"/>
    </source>
</evidence>
<dbReference type="Gene3D" id="1.10.357.10">
    <property type="entry name" value="Tetracycline Repressor, domain 2"/>
    <property type="match status" value="1"/>
</dbReference>
<evidence type="ECO:0000256" key="1">
    <source>
        <dbReference type="ARBA" id="ARBA00023125"/>
    </source>
</evidence>
<dbReference type="GO" id="GO:0003677">
    <property type="term" value="F:DNA binding"/>
    <property type="evidence" value="ECO:0007669"/>
    <property type="project" value="UniProtKB-UniRule"/>
</dbReference>
<dbReference type="SUPFAM" id="SSF46689">
    <property type="entry name" value="Homeodomain-like"/>
    <property type="match status" value="1"/>
</dbReference>
<dbReference type="InterPro" id="IPR009057">
    <property type="entry name" value="Homeodomain-like_sf"/>
</dbReference>
<gene>
    <name evidence="5" type="ORF">M9978_14495</name>
</gene>
<name>A0A9X2HIT0_9SPHN</name>
<comment type="caution">
    <text evidence="5">The sequence shown here is derived from an EMBL/GenBank/DDBJ whole genome shotgun (WGS) entry which is preliminary data.</text>
</comment>
<proteinExistence type="predicted"/>
<dbReference type="PANTHER" id="PTHR43479:SF11">
    <property type="entry name" value="ACREF_ENVCD OPERON REPRESSOR-RELATED"/>
    <property type="match status" value="1"/>
</dbReference>
<keyword evidence="1 2" id="KW-0238">DNA-binding</keyword>
<dbReference type="PANTHER" id="PTHR43479">
    <property type="entry name" value="ACREF/ENVCD OPERON REPRESSOR-RELATED"/>
    <property type="match status" value="1"/>
</dbReference>
<dbReference type="EMBL" id="JAMLDX010000011">
    <property type="protein sequence ID" value="MCP3731633.1"/>
    <property type="molecule type" value="Genomic_DNA"/>
</dbReference>
<dbReference type="InterPro" id="IPR001647">
    <property type="entry name" value="HTH_TetR"/>
</dbReference>
<feature type="region of interest" description="Disordered" evidence="3">
    <location>
        <begin position="1"/>
        <end position="38"/>
    </location>
</feature>
<dbReference type="InterPro" id="IPR023772">
    <property type="entry name" value="DNA-bd_HTH_TetR-type_CS"/>
</dbReference>
<keyword evidence="6" id="KW-1185">Reference proteome</keyword>
<accession>A0A9X2HIT0</accession>
<feature type="domain" description="HTH tetR-type" evidence="4">
    <location>
        <begin position="39"/>
        <end position="99"/>
    </location>
</feature>
<evidence type="ECO:0000256" key="2">
    <source>
        <dbReference type="PROSITE-ProRule" id="PRU00335"/>
    </source>
</evidence>
<dbReference type="Proteomes" id="UP001139451">
    <property type="component" value="Unassembled WGS sequence"/>
</dbReference>